<dbReference type="CDD" id="cd04413">
    <property type="entry name" value="NDPk_I"/>
    <property type="match status" value="1"/>
</dbReference>
<comment type="cofactor">
    <cofactor evidence="1">
        <name>Mg(2+)</name>
        <dbReference type="ChEBI" id="CHEBI:18420"/>
    </cofactor>
</comment>
<evidence type="ECO:0000256" key="7">
    <source>
        <dbReference type="ARBA" id="ARBA00022741"/>
    </source>
</evidence>
<dbReference type="SMART" id="SM00562">
    <property type="entry name" value="NDK"/>
    <property type="match status" value="1"/>
</dbReference>
<evidence type="ECO:0000256" key="3">
    <source>
        <dbReference type="ARBA" id="ARBA00012966"/>
    </source>
</evidence>
<dbReference type="AlphaFoldDB" id="A0A0V8E5E6"/>
<keyword evidence="5" id="KW-0808">Transferase</keyword>
<keyword evidence="11" id="KW-0546">Nucleotide metabolism</keyword>
<dbReference type="FunFam" id="3.30.70.141:FF:000003">
    <property type="entry name" value="Nucleoside diphosphate kinase"/>
    <property type="match status" value="1"/>
</dbReference>
<dbReference type="GO" id="GO:0006241">
    <property type="term" value="P:CTP biosynthetic process"/>
    <property type="evidence" value="ECO:0007669"/>
    <property type="project" value="InterPro"/>
</dbReference>
<dbReference type="InterPro" id="IPR036850">
    <property type="entry name" value="NDK-like_dom_sf"/>
</dbReference>
<protein>
    <recommendedName>
        <fullName evidence="4">Nucleoside diphosphate kinase</fullName>
        <ecNumber evidence="3">2.7.4.6</ecNumber>
    </recommendedName>
</protein>
<dbReference type="Gene3D" id="3.30.70.141">
    <property type="entry name" value="Nucleoside diphosphate kinase-like domain"/>
    <property type="match status" value="1"/>
</dbReference>
<comment type="caution">
    <text evidence="15">The sequence shown here is derived from an EMBL/GenBank/DDBJ whole genome shotgun (WGS) entry which is preliminary data.</text>
</comment>
<evidence type="ECO:0000256" key="12">
    <source>
        <dbReference type="PROSITE-ProRule" id="PRU00706"/>
    </source>
</evidence>
<dbReference type="PANTHER" id="PTHR11349">
    <property type="entry name" value="NUCLEOSIDE DIPHOSPHATE KINASE"/>
    <property type="match status" value="1"/>
</dbReference>
<keyword evidence="10" id="KW-0460">Magnesium</keyword>
<dbReference type="PRINTS" id="PR01243">
    <property type="entry name" value="NUCDPKINASE"/>
</dbReference>
<organism evidence="15 16">
    <name type="scientific">Lactococcus lactis subsp. lactis</name>
    <name type="common">Streptococcus lactis</name>
    <dbReference type="NCBI Taxonomy" id="1360"/>
    <lineage>
        <taxon>Bacteria</taxon>
        <taxon>Bacillati</taxon>
        <taxon>Bacillota</taxon>
        <taxon>Bacilli</taxon>
        <taxon>Lactobacillales</taxon>
        <taxon>Streptococcaceae</taxon>
        <taxon>Lactococcus</taxon>
    </lineage>
</organism>
<dbReference type="EC" id="2.7.4.6" evidence="3"/>
<evidence type="ECO:0000256" key="11">
    <source>
        <dbReference type="ARBA" id="ARBA00023080"/>
    </source>
</evidence>
<evidence type="ECO:0000256" key="5">
    <source>
        <dbReference type="ARBA" id="ARBA00022679"/>
    </source>
</evidence>
<dbReference type="GO" id="GO:0046872">
    <property type="term" value="F:metal ion binding"/>
    <property type="evidence" value="ECO:0007669"/>
    <property type="project" value="UniProtKB-KW"/>
</dbReference>
<accession>A0A0V8E5E6</accession>
<dbReference type="NCBIfam" id="NF001908">
    <property type="entry name" value="PRK00668.1"/>
    <property type="match status" value="1"/>
</dbReference>
<dbReference type="PROSITE" id="PS51374">
    <property type="entry name" value="NDPK_LIKE"/>
    <property type="match status" value="1"/>
</dbReference>
<evidence type="ECO:0000256" key="9">
    <source>
        <dbReference type="ARBA" id="ARBA00022840"/>
    </source>
</evidence>
<name>A0A0V8E5E6_LACLL</name>
<keyword evidence="6" id="KW-0479">Metal-binding</keyword>
<reference evidence="16" key="1">
    <citation type="submission" date="2015-10" db="EMBL/GenBank/DDBJ databases">
        <title>Draft Genome Sequences of 11 Lactococcus lactis subspecies cremoris strains.</title>
        <authorList>
            <person name="Wels M."/>
            <person name="Backus L."/>
            <person name="Boekhorst J."/>
            <person name="Dijkstra A."/>
            <person name="Beerthuizen M."/>
            <person name="Kelly W."/>
            <person name="Siezen R."/>
            <person name="Bachmann H."/>
            <person name="Van Hijum S."/>
        </authorList>
    </citation>
    <scope>NUCLEOTIDE SEQUENCE [LARGE SCALE GENOMIC DNA]</scope>
    <source>
        <strain evidence="16">M20</strain>
    </source>
</reference>
<dbReference type="PATRIC" id="fig|1360.114.peg.1157"/>
<gene>
    <name evidence="15" type="ORF">M20_1242</name>
</gene>
<evidence type="ECO:0000256" key="10">
    <source>
        <dbReference type="ARBA" id="ARBA00022842"/>
    </source>
</evidence>
<proteinExistence type="inferred from homology"/>
<evidence type="ECO:0000313" key="16">
    <source>
        <dbReference type="Proteomes" id="UP000053719"/>
    </source>
</evidence>
<dbReference type="Pfam" id="PF00334">
    <property type="entry name" value="NDK"/>
    <property type="match status" value="1"/>
</dbReference>
<evidence type="ECO:0000256" key="13">
    <source>
        <dbReference type="RuleBase" id="RU004011"/>
    </source>
</evidence>
<evidence type="ECO:0000256" key="2">
    <source>
        <dbReference type="ARBA" id="ARBA00008142"/>
    </source>
</evidence>
<evidence type="ECO:0000256" key="6">
    <source>
        <dbReference type="ARBA" id="ARBA00022723"/>
    </source>
</evidence>
<keyword evidence="9" id="KW-0067">ATP-binding</keyword>
<evidence type="ECO:0000259" key="14">
    <source>
        <dbReference type="SMART" id="SM00562"/>
    </source>
</evidence>
<dbReference type="EMBL" id="LKLU01000072">
    <property type="protein sequence ID" value="KSU20972.1"/>
    <property type="molecule type" value="Genomic_DNA"/>
</dbReference>
<comment type="caution">
    <text evidence="12">Lacks conserved residue(s) required for the propagation of feature annotation.</text>
</comment>
<evidence type="ECO:0000313" key="15">
    <source>
        <dbReference type="EMBL" id="KSU20972.1"/>
    </source>
</evidence>
<evidence type="ECO:0000256" key="8">
    <source>
        <dbReference type="ARBA" id="ARBA00022777"/>
    </source>
</evidence>
<keyword evidence="7" id="KW-0547">Nucleotide-binding</keyword>
<keyword evidence="8 15" id="KW-0418">Kinase</keyword>
<evidence type="ECO:0000256" key="4">
    <source>
        <dbReference type="ARBA" id="ARBA00017632"/>
    </source>
</evidence>
<dbReference type="GO" id="GO:0006183">
    <property type="term" value="P:GTP biosynthetic process"/>
    <property type="evidence" value="ECO:0007669"/>
    <property type="project" value="InterPro"/>
</dbReference>
<sequence>MYEEKTLILIKPDGVKLGIIGEIITRIERKGYRIEALKVAKASKEQLQDHYSELVNKTFYKEIETYMQEGPIIAVIASGTQIINVFHRMAGATNPSLANFGTIRGDFGHEYNDGILRNIVHSSDSLRQAKKEIKIWFPEMY</sequence>
<dbReference type="SUPFAM" id="SSF54919">
    <property type="entry name" value="Nucleoside diphosphate kinase, NDK"/>
    <property type="match status" value="1"/>
</dbReference>
<dbReference type="GO" id="GO:0006228">
    <property type="term" value="P:UTP biosynthetic process"/>
    <property type="evidence" value="ECO:0007669"/>
    <property type="project" value="InterPro"/>
</dbReference>
<dbReference type="GO" id="GO:0004550">
    <property type="term" value="F:nucleoside diphosphate kinase activity"/>
    <property type="evidence" value="ECO:0007669"/>
    <property type="project" value="UniProtKB-EC"/>
</dbReference>
<dbReference type="InterPro" id="IPR001564">
    <property type="entry name" value="Nucleoside_diP_kinase"/>
</dbReference>
<feature type="domain" description="Nucleoside diphosphate kinase-like" evidence="14">
    <location>
        <begin position="3"/>
        <end position="140"/>
    </location>
</feature>
<evidence type="ECO:0000256" key="1">
    <source>
        <dbReference type="ARBA" id="ARBA00001946"/>
    </source>
</evidence>
<dbReference type="RefSeq" id="WP_058211736.1">
    <property type="nucleotide sequence ID" value="NZ_LKLU01000072.1"/>
</dbReference>
<dbReference type="GO" id="GO:0005524">
    <property type="term" value="F:ATP binding"/>
    <property type="evidence" value="ECO:0007669"/>
    <property type="project" value="UniProtKB-KW"/>
</dbReference>
<dbReference type="Proteomes" id="UP000053719">
    <property type="component" value="Unassembled WGS sequence"/>
</dbReference>
<dbReference type="InterPro" id="IPR034907">
    <property type="entry name" value="NDK-like_dom"/>
</dbReference>
<comment type="similarity">
    <text evidence="2 12 13">Belongs to the NDK family.</text>
</comment>